<keyword evidence="2 4" id="KW-0732">Signal</keyword>
<proteinExistence type="inferred from homology"/>
<feature type="region of interest" description="Disordered" evidence="3">
    <location>
        <begin position="73"/>
        <end position="120"/>
    </location>
</feature>
<feature type="chain" id="PRO_5025350271" evidence="4">
    <location>
        <begin position="18"/>
        <end position="444"/>
    </location>
</feature>
<dbReference type="EMBL" id="MU001911">
    <property type="protein sequence ID" value="KAF2793880.1"/>
    <property type="molecule type" value="Genomic_DNA"/>
</dbReference>
<reference evidence="5" key="1">
    <citation type="journal article" date="2020" name="Stud. Mycol.">
        <title>101 Dothideomycetes genomes: a test case for predicting lifestyles and emergence of pathogens.</title>
        <authorList>
            <person name="Haridas S."/>
            <person name="Albert R."/>
            <person name="Binder M."/>
            <person name="Bloem J."/>
            <person name="Labutti K."/>
            <person name="Salamov A."/>
            <person name="Andreopoulos B."/>
            <person name="Baker S."/>
            <person name="Barry K."/>
            <person name="Bills G."/>
            <person name="Bluhm B."/>
            <person name="Cannon C."/>
            <person name="Castanera R."/>
            <person name="Culley D."/>
            <person name="Daum C."/>
            <person name="Ezra D."/>
            <person name="Gonzalez J."/>
            <person name="Henrissat B."/>
            <person name="Kuo A."/>
            <person name="Liang C."/>
            <person name="Lipzen A."/>
            <person name="Lutzoni F."/>
            <person name="Magnuson J."/>
            <person name="Mondo S."/>
            <person name="Nolan M."/>
            <person name="Ohm R."/>
            <person name="Pangilinan J."/>
            <person name="Park H.-J."/>
            <person name="Ramirez L."/>
            <person name="Alfaro M."/>
            <person name="Sun H."/>
            <person name="Tritt A."/>
            <person name="Yoshinaga Y."/>
            <person name="Zwiers L.-H."/>
            <person name="Turgeon B."/>
            <person name="Goodwin S."/>
            <person name="Spatafora J."/>
            <person name="Crous P."/>
            <person name="Grigoriev I."/>
        </authorList>
    </citation>
    <scope>NUCLEOTIDE SEQUENCE</scope>
    <source>
        <strain evidence="5">CBS 109.77</strain>
    </source>
</reference>
<comment type="similarity">
    <text evidence="1">Belongs to the STIG1 family.</text>
</comment>
<gene>
    <name evidence="5" type="ORF">K505DRAFT_337428</name>
</gene>
<protein>
    <submittedName>
        <fullName evidence="5">Uncharacterized protein</fullName>
    </submittedName>
</protein>
<evidence type="ECO:0000256" key="1">
    <source>
        <dbReference type="ARBA" id="ARBA00006010"/>
    </source>
</evidence>
<evidence type="ECO:0000313" key="5">
    <source>
        <dbReference type="EMBL" id="KAF2793880.1"/>
    </source>
</evidence>
<feature type="signal peptide" evidence="4">
    <location>
        <begin position="1"/>
        <end position="17"/>
    </location>
</feature>
<sequence length="444" mass="45914">MKLSSFFALLFASLSIATILEERQDCNEDDCLRAVNGTRRGPSHPATGTSHCIDYLTTTVLVDPVITTTTETLHSTITSRPPCPTSLTSSDPTETPTPTPAPNRIRPKRRPVPQDVGNTLETTHGTIPFYATSACSNERYSSACSCLGVASAQISMTSLTVTRTYTTTIIGTAVGSCVSEYPKNATTTTTPTTLSNSTTSIPTTSSTFNITFSFNSSTTTTIITLTSTSGTGTGTTSSSISPSTTPPFANTTTSFESSSSSTSTYANTTTFFNATSTATTTTSPEFPTPTVCGGTNVALCSGTCSELENDVQNCGSCGNRCSEGNFCTNGVCTSPPCDSTCLNQRACGPAESTCICGTETGGAGICFEGSGFCNDFDSCTSTEDCVLGFVCVPTTCCGRGKCLSTDGCDAGGSVGLGPVRKVERNRDMFNGKLGAANLLGGYIV</sequence>
<feature type="region of interest" description="Disordered" evidence="3">
    <location>
        <begin position="232"/>
        <end position="261"/>
    </location>
</feature>
<dbReference type="Proteomes" id="UP000799757">
    <property type="component" value="Unassembled WGS sequence"/>
</dbReference>
<evidence type="ECO:0000256" key="4">
    <source>
        <dbReference type="SAM" id="SignalP"/>
    </source>
</evidence>
<evidence type="ECO:0000256" key="3">
    <source>
        <dbReference type="SAM" id="MobiDB-lite"/>
    </source>
</evidence>
<dbReference type="Pfam" id="PF04885">
    <property type="entry name" value="Stig1"/>
    <property type="match status" value="1"/>
</dbReference>
<keyword evidence="6" id="KW-1185">Reference proteome</keyword>
<organism evidence="5 6">
    <name type="scientific">Melanomma pulvis-pyrius CBS 109.77</name>
    <dbReference type="NCBI Taxonomy" id="1314802"/>
    <lineage>
        <taxon>Eukaryota</taxon>
        <taxon>Fungi</taxon>
        <taxon>Dikarya</taxon>
        <taxon>Ascomycota</taxon>
        <taxon>Pezizomycotina</taxon>
        <taxon>Dothideomycetes</taxon>
        <taxon>Pleosporomycetidae</taxon>
        <taxon>Pleosporales</taxon>
        <taxon>Melanommataceae</taxon>
        <taxon>Melanomma</taxon>
    </lineage>
</organism>
<dbReference type="InterPro" id="IPR006969">
    <property type="entry name" value="Stig-like"/>
</dbReference>
<name>A0A6A6XBF3_9PLEO</name>
<evidence type="ECO:0000256" key="2">
    <source>
        <dbReference type="ARBA" id="ARBA00022729"/>
    </source>
</evidence>
<dbReference type="AlphaFoldDB" id="A0A6A6XBF3"/>
<feature type="compositionally biased region" description="Low complexity" evidence="3">
    <location>
        <begin position="85"/>
        <end position="94"/>
    </location>
</feature>
<dbReference type="OrthoDB" id="3800261at2759"/>
<accession>A0A6A6XBF3</accession>
<evidence type="ECO:0000313" key="6">
    <source>
        <dbReference type="Proteomes" id="UP000799757"/>
    </source>
</evidence>